<dbReference type="PIRSF" id="PIRSF016557">
    <property type="entry name" value="Caps_synth_CpsB"/>
    <property type="match status" value="1"/>
</dbReference>
<evidence type="ECO:0000256" key="4">
    <source>
        <dbReference type="ARBA" id="ARBA00051722"/>
    </source>
</evidence>
<dbReference type="Gene3D" id="3.20.20.140">
    <property type="entry name" value="Metal-dependent hydrolases"/>
    <property type="match status" value="1"/>
</dbReference>
<dbReference type="SUPFAM" id="SSF89550">
    <property type="entry name" value="PHP domain-like"/>
    <property type="match status" value="1"/>
</dbReference>
<evidence type="ECO:0000313" key="5">
    <source>
        <dbReference type="EMBL" id="KMM32257.1"/>
    </source>
</evidence>
<gene>
    <name evidence="5" type="ORF">ACM15_18450</name>
</gene>
<evidence type="ECO:0000313" key="6">
    <source>
        <dbReference type="Proteomes" id="UP000036166"/>
    </source>
</evidence>
<keyword evidence="3" id="KW-0378">Hydrolase</keyword>
<accession>A0A0J6FC58</accession>
<comment type="caution">
    <text evidence="5">The sequence shown here is derived from an EMBL/GenBank/DDBJ whole genome shotgun (WGS) entry which is preliminary data.</text>
</comment>
<sequence length="234" mass="27461">MWLFRQKKTLAESGFFRGFTDCHSHLLPGIDDGVKTEEETWRILDEMERQGVRKIWLTPHVMEDMSNKTVTLQQKFLSLKQKYQGKVELALAAEYMLDNLFEERLEKDDLLPLEEGKRYLLVETSYFNPPMGLLSILQRIQKKGYHPLLAHPERYEYMQMMDYKTLKKNQISFQLNIPSLVGMYGKHIEKKAKILLKAGMYDLGGNDVHSLIFYVTTCKQKIDNLSFLKNVCKI</sequence>
<organism evidence="5 6">
    <name type="scientific">Parabacteroides goldsteinii</name>
    <dbReference type="NCBI Taxonomy" id="328812"/>
    <lineage>
        <taxon>Bacteria</taxon>
        <taxon>Pseudomonadati</taxon>
        <taxon>Bacteroidota</taxon>
        <taxon>Bacteroidia</taxon>
        <taxon>Bacteroidales</taxon>
        <taxon>Tannerellaceae</taxon>
        <taxon>Parabacteroides</taxon>
    </lineage>
</organism>
<dbReference type="EMBL" id="LFJV01000067">
    <property type="protein sequence ID" value="KMM32257.1"/>
    <property type="molecule type" value="Genomic_DNA"/>
</dbReference>
<proteinExistence type="inferred from homology"/>
<dbReference type="AlphaFoldDB" id="A0A0J6FC58"/>
<dbReference type="Pfam" id="PF19567">
    <property type="entry name" value="CpsB_CapC"/>
    <property type="match status" value="1"/>
</dbReference>
<dbReference type="InterPro" id="IPR016667">
    <property type="entry name" value="Caps_polysacc_synth_CpsB/CapC"/>
</dbReference>
<dbReference type="GO" id="GO:0004725">
    <property type="term" value="F:protein tyrosine phosphatase activity"/>
    <property type="evidence" value="ECO:0007669"/>
    <property type="project" value="UniProtKB-EC"/>
</dbReference>
<dbReference type="PANTHER" id="PTHR39181">
    <property type="entry name" value="TYROSINE-PROTEIN PHOSPHATASE YWQE"/>
    <property type="match status" value="1"/>
</dbReference>
<dbReference type="PANTHER" id="PTHR39181:SF1">
    <property type="entry name" value="TYROSINE-PROTEIN PHOSPHATASE YWQE"/>
    <property type="match status" value="1"/>
</dbReference>
<evidence type="ECO:0000256" key="1">
    <source>
        <dbReference type="ARBA" id="ARBA00005750"/>
    </source>
</evidence>
<dbReference type="GeneID" id="31798210"/>
<dbReference type="DNASU" id="5301669"/>
<reference evidence="5 6" key="1">
    <citation type="submission" date="2015-06" db="EMBL/GenBank/DDBJ databases">
        <title>Draft Genome Sequence of Parabacteroides goldsteinii with Putative Novel Metallo-Beta-Lactamases Isolated from a Blood Culture from a Human Patient.</title>
        <authorList>
            <person name="Krogh T.J."/>
            <person name="Agergaard C.N."/>
            <person name="Moller-Jensen J."/>
            <person name="Justesen U.S."/>
        </authorList>
    </citation>
    <scope>NUCLEOTIDE SEQUENCE [LARGE SCALE GENOMIC DNA]</scope>
    <source>
        <strain evidence="5 6">910340</strain>
    </source>
</reference>
<dbReference type="RefSeq" id="WP_005656934.1">
    <property type="nucleotide sequence ID" value="NZ_LFJV01000067.1"/>
</dbReference>
<comment type="similarity">
    <text evidence="1">Belongs to the metallo-dependent hydrolases superfamily. CpsB/CapC family.</text>
</comment>
<dbReference type="InterPro" id="IPR016195">
    <property type="entry name" value="Pol/histidinol_Pase-like"/>
</dbReference>
<name>A0A0J6FC58_9BACT</name>
<dbReference type="Proteomes" id="UP000036166">
    <property type="component" value="Unassembled WGS sequence"/>
</dbReference>
<evidence type="ECO:0000256" key="3">
    <source>
        <dbReference type="ARBA" id="ARBA00022801"/>
    </source>
</evidence>
<comment type="catalytic activity">
    <reaction evidence="4">
        <text>O-phospho-L-tyrosyl-[protein] + H2O = L-tyrosyl-[protein] + phosphate</text>
        <dbReference type="Rhea" id="RHEA:10684"/>
        <dbReference type="Rhea" id="RHEA-COMP:10136"/>
        <dbReference type="Rhea" id="RHEA-COMP:20101"/>
        <dbReference type="ChEBI" id="CHEBI:15377"/>
        <dbReference type="ChEBI" id="CHEBI:43474"/>
        <dbReference type="ChEBI" id="CHEBI:46858"/>
        <dbReference type="ChEBI" id="CHEBI:61978"/>
        <dbReference type="EC" id="3.1.3.48"/>
    </reaction>
</comment>
<dbReference type="PATRIC" id="fig|328812.4.peg.4749"/>
<protein>
    <recommendedName>
        <fullName evidence="2">protein-tyrosine-phosphatase</fullName>
        <ecNumber evidence="2">3.1.3.48</ecNumber>
    </recommendedName>
</protein>
<dbReference type="GO" id="GO:0030145">
    <property type="term" value="F:manganese ion binding"/>
    <property type="evidence" value="ECO:0007669"/>
    <property type="project" value="InterPro"/>
</dbReference>
<evidence type="ECO:0000256" key="2">
    <source>
        <dbReference type="ARBA" id="ARBA00013064"/>
    </source>
</evidence>
<dbReference type="EC" id="3.1.3.48" evidence="2"/>